<name>A0A6C0CE03_9ZZZZ</name>
<organism evidence="1">
    <name type="scientific">viral metagenome</name>
    <dbReference type="NCBI Taxonomy" id="1070528"/>
    <lineage>
        <taxon>unclassified sequences</taxon>
        <taxon>metagenomes</taxon>
        <taxon>organismal metagenomes</taxon>
    </lineage>
</organism>
<accession>A0A6C0CE03</accession>
<proteinExistence type="predicted"/>
<sequence>MSHLLHYLPSTLADNELTHYKLVKYQHDYIFHLFKLLKDKIKTHILTEESLMDYRNDKKPDNHINVESKLIKHKEKHNDLLEKLDSIKEEFETHIKLYDNFHIHKL</sequence>
<protein>
    <submittedName>
        <fullName evidence="1">Uncharacterized protein</fullName>
    </submittedName>
</protein>
<dbReference type="EMBL" id="MN739396">
    <property type="protein sequence ID" value="QHT02681.1"/>
    <property type="molecule type" value="Genomic_DNA"/>
</dbReference>
<reference evidence="1" key="1">
    <citation type="journal article" date="2020" name="Nature">
        <title>Giant virus diversity and host interactions through global metagenomics.</title>
        <authorList>
            <person name="Schulz F."/>
            <person name="Roux S."/>
            <person name="Paez-Espino D."/>
            <person name="Jungbluth S."/>
            <person name="Walsh D.A."/>
            <person name="Denef V.J."/>
            <person name="McMahon K.D."/>
            <person name="Konstantinidis K.T."/>
            <person name="Eloe-Fadrosh E.A."/>
            <person name="Kyrpides N.C."/>
            <person name="Woyke T."/>
        </authorList>
    </citation>
    <scope>NUCLEOTIDE SEQUENCE</scope>
    <source>
        <strain evidence="1">GVMAG-M-3300020595-32</strain>
    </source>
</reference>
<evidence type="ECO:0000313" key="1">
    <source>
        <dbReference type="EMBL" id="QHT02681.1"/>
    </source>
</evidence>
<dbReference type="AlphaFoldDB" id="A0A6C0CE03"/>